<feature type="transmembrane region" description="Helical" evidence="1">
    <location>
        <begin position="37"/>
        <end position="60"/>
    </location>
</feature>
<accession>A0A699ZQI3</accession>
<evidence type="ECO:0000256" key="1">
    <source>
        <dbReference type="SAM" id="Phobius"/>
    </source>
</evidence>
<dbReference type="Proteomes" id="UP000485058">
    <property type="component" value="Unassembled WGS sequence"/>
</dbReference>
<keyword evidence="1" id="KW-0812">Transmembrane</keyword>
<keyword evidence="1" id="KW-1133">Transmembrane helix</keyword>
<gene>
    <name evidence="2" type="ORF">HaLaN_22379</name>
</gene>
<keyword evidence="1" id="KW-0472">Membrane</keyword>
<protein>
    <submittedName>
        <fullName evidence="2">Uncharacterized protein</fullName>
    </submittedName>
</protein>
<sequence length="62" mass="6355">MRPLRLSLALAAAPAFDIALTSIMQRTRLNKAAAFGIMLLSIAVATSTTLGAVLLVLGGFPG</sequence>
<dbReference type="EMBL" id="BLLF01002570">
    <property type="protein sequence ID" value="GFH24561.1"/>
    <property type="molecule type" value="Genomic_DNA"/>
</dbReference>
<proteinExistence type="predicted"/>
<name>A0A699ZQI3_HAELA</name>
<evidence type="ECO:0000313" key="2">
    <source>
        <dbReference type="EMBL" id="GFH24561.1"/>
    </source>
</evidence>
<organism evidence="2 3">
    <name type="scientific">Haematococcus lacustris</name>
    <name type="common">Green alga</name>
    <name type="synonym">Haematococcus pluvialis</name>
    <dbReference type="NCBI Taxonomy" id="44745"/>
    <lineage>
        <taxon>Eukaryota</taxon>
        <taxon>Viridiplantae</taxon>
        <taxon>Chlorophyta</taxon>
        <taxon>core chlorophytes</taxon>
        <taxon>Chlorophyceae</taxon>
        <taxon>CS clade</taxon>
        <taxon>Chlamydomonadales</taxon>
        <taxon>Haematococcaceae</taxon>
        <taxon>Haematococcus</taxon>
    </lineage>
</organism>
<dbReference type="AlphaFoldDB" id="A0A699ZQI3"/>
<comment type="caution">
    <text evidence="2">The sequence shown here is derived from an EMBL/GenBank/DDBJ whole genome shotgun (WGS) entry which is preliminary data.</text>
</comment>
<reference evidence="2 3" key="1">
    <citation type="submission" date="2020-02" db="EMBL/GenBank/DDBJ databases">
        <title>Draft genome sequence of Haematococcus lacustris strain NIES-144.</title>
        <authorList>
            <person name="Morimoto D."/>
            <person name="Nakagawa S."/>
            <person name="Yoshida T."/>
            <person name="Sawayama S."/>
        </authorList>
    </citation>
    <scope>NUCLEOTIDE SEQUENCE [LARGE SCALE GENOMIC DNA]</scope>
    <source>
        <strain evidence="2 3">NIES-144</strain>
    </source>
</reference>
<keyword evidence="3" id="KW-1185">Reference proteome</keyword>
<evidence type="ECO:0000313" key="3">
    <source>
        <dbReference type="Proteomes" id="UP000485058"/>
    </source>
</evidence>